<gene>
    <name evidence="6" type="ORF">N177_1944</name>
</gene>
<proteinExistence type="predicted"/>
<dbReference type="STRING" id="631454.N177_1944"/>
<dbReference type="RefSeq" id="WP_023432084.1">
    <property type="nucleotide sequence ID" value="NZ_AWXZ01000026.1"/>
</dbReference>
<dbReference type="SUPFAM" id="SSF52172">
    <property type="entry name" value="CheY-like"/>
    <property type="match status" value="1"/>
</dbReference>
<reference evidence="6 7" key="1">
    <citation type="journal article" date="2014" name="Genome Announc.">
        <title>Draft Genome Sequence of Lutibaculum baratangense Strain AMV1T, Isolated from a Mud Volcano in Andamans, India.</title>
        <authorList>
            <person name="Singh A."/>
            <person name="Sreenivas A."/>
            <person name="Sathyanarayana Reddy G."/>
            <person name="Pinnaka A.K."/>
            <person name="Shivaji S."/>
        </authorList>
    </citation>
    <scope>NUCLEOTIDE SEQUENCE [LARGE SCALE GENOMIC DNA]</scope>
    <source>
        <strain evidence="6 7">AMV1</strain>
    </source>
</reference>
<evidence type="ECO:0000256" key="3">
    <source>
        <dbReference type="ARBA" id="ARBA00023163"/>
    </source>
</evidence>
<evidence type="ECO:0000256" key="2">
    <source>
        <dbReference type="ARBA" id="ARBA00023015"/>
    </source>
</evidence>
<evidence type="ECO:0000259" key="5">
    <source>
        <dbReference type="PROSITE" id="PS50110"/>
    </source>
</evidence>
<name>V4RPF1_9HYPH</name>
<evidence type="ECO:0000256" key="4">
    <source>
        <dbReference type="PROSITE-ProRule" id="PRU00169"/>
    </source>
</evidence>
<dbReference type="SMART" id="SM00448">
    <property type="entry name" value="REC"/>
    <property type="match status" value="1"/>
</dbReference>
<keyword evidence="2" id="KW-0805">Transcription regulation</keyword>
<protein>
    <submittedName>
        <fullName evidence="6">Response regulator receiver protein</fullName>
    </submittedName>
</protein>
<organism evidence="6 7">
    <name type="scientific">Lutibaculum baratangense AMV1</name>
    <dbReference type="NCBI Taxonomy" id="631454"/>
    <lineage>
        <taxon>Bacteria</taxon>
        <taxon>Pseudomonadati</taxon>
        <taxon>Pseudomonadota</taxon>
        <taxon>Alphaproteobacteria</taxon>
        <taxon>Hyphomicrobiales</taxon>
        <taxon>Tepidamorphaceae</taxon>
        <taxon>Lutibaculum</taxon>
    </lineage>
</organism>
<evidence type="ECO:0000256" key="1">
    <source>
        <dbReference type="ARBA" id="ARBA00022553"/>
    </source>
</evidence>
<evidence type="ECO:0000313" key="7">
    <source>
        <dbReference type="Proteomes" id="UP000017819"/>
    </source>
</evidence>
<dbReference type="InterPro" id="IPR001789">
    <property type="entry name" value="Sig_transdc_resp-reg_receiver"/>
</dbReference>
<dbReference type="EMBL" id="AWXZ01000026">
    <property type="protein sequence ID" value="ESR25070.1"/>
    <property type="molecule type" value="Genomic_DNA"/>
</dbReference>
<accession>V4RPF1</accession>
<dbReference type="InterPro" id="IPR050595">
    <property type="entry name" value="Bact_response_regulator"/>
</dbReference>
<feature type="modified residue" description="4-aspartylphosphate" evidence="4">
    <location>
        <position position="67"/>
    </location>
</feature>
<feature type="domain" description="Response regulatory" evidence="5">
    <location>
        <begin position="17"/>
        <end position="136"/>
    </location>
</feature>
<dbReference type="Proteomes" id="UP000017819">
    <property type="component" value="Unassembled WGS sequence"/>
</dbReference>
<dbReference type="PROSITE" id="PS50110">
    <property type="entry name" value="RESPONSE_REGULATORY"/>
    <property type="match status" value="1"/>
</dbReference>
<dbReference type="GO" id="GO:0000160">
    <property type="term" value="P:phosphorelay signal transduction system"/>
    <property type="evidence" value="ECO:0007669"/>
    <property type="project" value="InterPro"/>
</dbReference>
<evidence type="ECO:0000313" key="6">
    <source>
        <dbReference type="EMBL" id="ESR25070.1"/>
    </source>
</evidence>
<sequence>MSMNTFSADRADFSQLDVVVVQESRHGQMFVRSLLAALKVGRIRGYDTADGALREMRLDPPTLVITDWEMRARSGYWLLRHMRRADMEPLCFVPALVLTPEISWSMLDVALETGVNSVLLKPISATVLRTRLHMLSSKSHRFVQRDGAYVPEASQHVLEERMRAHESADTRAYRQKLRAFLESAVRDDDLVLDQLARRGQPEVLDDGVAWKGWHVA</sequence>
<comment type="caution">
    <text evidence="6">The sequence shown here is derived from an EMBL/GenBank/DDBJ whole genome shotgun (WGS) entry which is preliminary data.</text>
</comment>
<dbReference type="PANTHER" id="PTHR44591:SF3">
    <property type="entry name" value="RESPONSE REGULATORY DOMAIN-CONTAINING PROTEIN"/>
    <property type="match status" value="1"/>
</dbReference>
<dbReference type="Gene3D" id="3.40.50.2300">
    <property type="match status" value="1"/>
</dbReference>
<keyword evidence="3" id="KW-0804">Transcription</keyword>
<keyword evidence="7" id="KW-1185">Reference proteome</keyword>
<dbReference type="InterPro" id="IPR011006">
    <property type="entry name" value="CheY-like_superfamily"/>
</dbReference>
<keyword evidence="1 4" id="KW-0597">Phosphoprotein</keyword>
<dbReference type="Pfam" id="PF00072">
    <property type="entry name" value="Response_reg"/>
    <property type="match status" value="1"/>
</dbReference>
<dbReference type="PANTHER" id="PTHR44591">
    <property type="entry name" value="STRESS RESPONSE REGULATOR PROTEIN 1"/>
    <property type="match status" value="1"/>
</dbReference>
<dbReference type="eggNOG" id="COG0745">
    <property type="taxonomic scope" value="Bacteria"/>
</dbReference>
<dbReference type="OrthoDB" id="8447276at2"/>
<dbReference type="AlphaFoldDB" id="V4RPF1"/>